<evidence type="ECO:0000313" key="3">
    <source>
        <dbReference type="EMBL" id="MBB6035103.1"/>
    </source>
</evidence>
<dbReference type="Pfam" id="PF20434">
    <property type="entry name" value="BD-FAE"/>
    <property type="match status" value="1"/>
</dbReference>
<protein>
    <submittedName>
        <fullName evidence="3">Acetyl esterase/lipase</fullName>
    </submittedName>
</protein>
<evidence type="ECO:0000256" key="1">
    <source>
        <dbReference type="ARBA" id="ARBA00022801"/>
    </source>
</evidence>
<reference evidence="3 4" key="1">
    <citation type="submission" date="2020-08" db="EMBL/GenBank/DDBJ databases">
        <title>Genomic Encyclopedia of Type Strains, Phase IV (KMG-IV): sequencing the most valuable type-strain genomes for metagenomic binning, comparative biology and taxonomic classification.</title>
        <authorList>
            <person name="Goeker M."/>
        </authorList>
    </citation>
    <scope>NUCLEOTIDE SEQUENCE [LARGE SCALE GENOMIC DNA]</scope>
    <source>
        <strain evidence="3 4">YIM 65646</strain>
    </source>
</reference>
<evidence type="ECO:0000313" key="4">
    <source>
        <dbReference type="Proteomes" id="UP000548476"/>
    </source>
</evidence>
<dbReference type="EMBL" id="JACHGT010000006">
    <property type="protein sequence ID" value="MBB6035103.1"/>
    <property type="molecule type" value="Genomic_DNA"/>
</dbReference>
<dbReference type="PANTHER" id="PTHR48081">
    <property type="entry name" value="AB HYDROLASE SUPERFAMILY PROTEIN C4A8.06C"/>
    <property type="match status" value="1"/>
</dbReference>
<comment type="caution">
    <text evidence="3">The sequence shown here is derived from an EMBL/GenBank/DDBJ whole genome shotgun (WGS) entry which is preliminary data.</text>
</comment>
<dbReference type="Proteomes" id="UP000548476">
    <property type="component" value="Unassembled WGS sequence"/>
</dbReference>
<dbReference type="InterPro" id="IPR049492">
    <property type="entry name" value="BD-FAE-like_dom"/>
</dbReference>
<gene>
    <name evidence="3" type="ORF">HNR73_002960</name>
</gene>
<dbReference type="InterPro" id="IPR029058">
    <property type="entry name" value="AB_hydrolase_fold"/>
</dbReference>
<keyword evidence="4" id="KW-1185">Reference proteome</keyword>
<feature type="domain" description="BD-FAE-like" evidence="2">
    <location>
        <begin position="35"/>
        <end position="199"/>
    </location>
</feature>
<name>A0A841FJH9_9ACTN</name>
<accession>A0A841FJH9</accession>
<dbReference type="InterPro" id="IPR050300">
    <property type="entry name" value="GDXG_lipolytic_enzyme"/>
</dbReference>
<dbReference type="GO" id="GO:0016787">
    <property type="term" value="F:hydrolase activity"/>
    <property type="evidence" value="ECO:0007669"/>
    <property type="project" value="UniProtKB-KW"/>
</dbReference>
<keyword evidence="1" id="KW-0378">Hydrolase</keyword>
<organism evidence="3 4">
    <name type="scientific">Phytomonospora endophytica</name>
    <dbReference type="NCBI Taxonomy" id="714109"/>
    <lineage>
        <taxon>Bacteria</taxon>
        <taxon>Bacillati</taxon>
        <taxon>Actinomycetota</taxon>
        <taxon>Actinomycetes</taxon>
        <taxon>Micromonosporales</taxon>
        <taxon>Micromonosporaceae</taxon>
        <taxon>Phytomonospora</taxon>
    </lineage>
</organism>
<dbReference type="RefSeq" id="WP_184787978.1">
    <property type="nucleotide sequence ID" value="NZ_BONT01000007.1"/>
</dbReference>
<proteinExistence type="predicted"/>
<sequence>MSDEVLSRWAPAGETVHYGPLDEQVVEYWHGGSRGLIAFVHGGFWRAAFDRAHVRPLCNDLAARGFTVAAVEYRRASPGVPGWPATFDDLDAALAALPGELPLVVAGHSAGGHLALWAGSRTPRVAGVLALAPVADLGTAFREDLDEGAVRDFLGGSPEEHPERYAAADPMRLPVPARTVLIHGDADDEVPPAQSRAYAKATGARLVELPGAGHYAVIDPKSAEWPTVVAELESLFG</sequence>
<dbReference type="AlphaFoldDB" id="A0A841FJH9"/>
<dbReference type="Gene3D" id="3.40.50.1820">
    <property type="entry name" value="alpha/beta hydrolase"/>
    <property type="match status" value="1"/>
</dbReference>
<evidence type="ECO:0000259" key="2">
    <source>
        <dbReference type="Pfam" id="PF20434"/>
    </source>
</evidence>
<dbReference type="SUPFAM" id="SSF53474">
    <property type="entry name" value="alpha/beta-Hydrolases"/>
    <property type="match status" value="1"/>
</dbReference>